<dbReference type="CDD" id="cd01629">
    <property type="entry name" value="HAD_EP"/>
    <property type="match status" value="1"/>
</dbReference>
<comment type="caution">
    <text evidence="5">The sequence shown here is derived from an EMBL/GenBank/DDBJ whole genome shotgun (WGS) entry which is preliminary data.</text>
</comment>
<keyword evidence="6" id="KW-1185">Reference proteome</keyword>
<proteinExistence type="inferred from homology"/>
<dbReference type="PANTHER" id="PTHR20371:SF1">
    <property type="entry name" value="ENOLASE-PHOSPHATASE E1"/>
    <property type="match status" value="1"/>
</dbReference>
<dbReference type="NCBIfam" id="TIGR01691">
    <property type="entry name" value="enolase-ppase"/>
    <property type="match status" value="1"/>
</dbReference>
<dbReference type="InterPro" id="IPR023943">
    <property type="entry name" value="Enolase-ppase_E1"/>
</dbReference>
<evidence type="ECO:0000256" key="4">
    <source>
        <dbReference type="HAMAP-Rule" id="MF_01681"/>
    </source>
</evidence>
<reference evidence="5 6" key="1">
    <citation type="submission" date="2020-08" db="EMBL/GenBank/DDBJ databases">
        <title>Genomic Encyclopedia of Type Strains, Phase IV (KMG-IV): sequencing the most valuable type-strain genomes for metagenomic binning, comparative biology and taxonomic classification.</title>
        <authorList>
            <person name="Goeker M."/>
        </authorList>
    </citation>
    <scope>NUCLEOTIDE SEQUENCE [LARGE SCALE GENOMIC DNA]</scope>
    <source>
        <strain evidence="5 6">DSM 25966</strain>
    </source>
</reference>
<comment type="subunit">
    <text evidence="4">Monomer.</text>
</comment>
<comment type="pathway">
    <text evidence="4">Amino-acid biosynthesis; L-methionine biosynthesis via salvage pathway; L-methionine from S-methyl-5-thio-alpha-D-ribose 1-phosphate: step 3/6.</text>
</comment>
<dbReference type="InterPro" id="IPR023214">
    <property type="entry name" value="HAD_sf"/>
</dbReference>
<dbReference type="Pfam" id="PF00702">
    <property type="entry name" value="Hydrolase"/>
    <property type="match status" value="1"/>
</dbReference>
<gene>
    <name evidence="4" type="primary">mtnC</name>
    <name evidence="5" type="ORF">GGR25_000366</name>
</gene>
<dbReference type="GO" id="GO:0043716">
    <property type="term" value="F:2-hydroxy-3-keto-5-methylthiopentenyl-1-phosphate phosphatase activity"/>
    <property type="evidence" value="ECO:0007669"/>
    <property type="project" value="UniProtKB-UniRule"/>
</dbReference>
<comment type="function">
    <text evidence="4">Bifunctional enzyme that catalyzes the enolization of 2,3-diketo-5-methylthiopentyl-1-phosphate (DK-MTP-1-P) into the intermediate 2-hydroxy-3-keto-5-methylthiopentenyl-1-phosphate (HK-MTPenyl-1-P), which is then dephosphorylated to form the acireductone 1,2-dihydroxy-3-keto-5-methylthiopentene (DHK-MTPene).</text>
</comment>
<dbReference type="GO" id="GO:0000287">
    <property type="term" value="F:magnesium ion binding"/>
    <property type="evidence" value="ECO:0007669"/>
    <property type="project" value="UniProtKB-UniRule"/>
</dbReference>
<dbReference type="SFLD" id="SFLDG01133">
    <property type="entry name" value="C1.5.4:_Enolase-phosphatase_Li"/>
    <property type="match status" value="1"/>
</dbReference>
<dbReference type="HAMAP" id="MF_01681">
    <property type="entry name" value="Salvage_MtnC"/>
    <property type="match status" value="1"/>
</dbReference>
<dbReference type="Proteomes" id="UP000553963">
    <property type="component" value="Unassembled WGS sequence"/>
</dbReference>
<keyword evidence="4" id="KW-0460">Magnesium</keyword>
<dbReference type="Gene3D" id="3.40.50.1000">
    <property type="entry name" value="HAD superfamily/HAD-like"/>
    <property type="match status" value="1"/>
</dbReference>
<dbReference type="Gene3D" id="1.10.720.60">
    <property type="match status" value="1"/>
</dbReference>
<comment type="similarity">
    <text evidence="4">Belongs to the HAD-like hydrolase superfamily. MasA/MtnC family.</text>
</comment>
<dbReference type="GO" id="GO:0043715">
    <property type="term" value="F:2,3-diketo-5-methylthiopentyl-1-phosphate enolase activity"/>
    <property type="evidence" value="ECO:0007669"/>
    <property type="project" value="UniProtKB-UniRule"/>
</dbReference>
<organism evidence="5 6">
    <name type="scientific">Kaistia hirudinis</name>
    <dbReference type="NCBI Taxonomy" id="1293440"/>
    <lineage>
        <taxon>Bacteria</taxon>
        <taxon>Pseudomonadati</taxon>
        <taxon>Pseudomonadota</taxon>
        <taxon>Alphaproteobacteria</taxon>
        <taxon>Hyphomicrobiales</taxon>
        <taxon>Kaistiaceae</taxon>
        <taxon>Kaistia</taxon>
    </lineage>
</organism>
<accession>A0A840AJZ5</accession>
<protein>
    <recommendedName>
        <fullName evidence="4">Enolase-phosphatase E1</fullName>
        <ecNumber evidence="4">3.1.3.77</ecNumber>
    </recommendedName>
    <alternativeName>
        <fullName evidence="4">2,3-diketo-5-methylthio-1-phosphopentane phosphatase</fullName>
    </alternativeName>
</protein>
<keyword evidence="3 4" id="KW-0486">Methionine biosynthesis</keyword>
<dbReference type="EMBL" id="JACIDS010000001">
    <property type="protein sequence ID" value="MBB3929347.1"/>
    <property type="molecule type" value="Genomic_DNA"/>
</dbReference>
<dbReference type="UniPathway" id="UPA00904">
    <property type="reaction ID" value="UER00876"/>
</dbReference>
<dbReference type="EC" id="3.1.3.77" evidence="4"/>
<evidence type="ECO:0000256" key="2">
    <source>
        <dbReference type="ARBA" id="ARBA00022801"/>
    </source>
</evidence>
<dbReference type="AlphaFoldDB" id="A0A840AJZ5"/>
<keyword evidence="4" id="KW-0479">Metal-binding</keyword>
<evidence type="ECO:0000313" key="5">
    <source>
        <dbReference type="EMBL" id="MBB3929347.1"/>
    </source>
</evidence>
<sequence length="238" mass="25825">MAAKLTFAPDVVLLDIEGTIASQPYVTAVLYSYLRDNLPGYVAARRDDPVVQEILSDTQALAGDDRDPVETLLGWLAEDRKAPPLKKIQGMVWVDGFETGRLKGHMYDDALAALKRWHAAGVPLWIFSSGSVLSQTLFFANQPEPTGDIRFLFSGHFDTDIGAKVETPSYGRIAAAIGVDPAKLLFFSDNPRELVAATAAGLPVVHVVRAEEGTASDPRFPEIASFAEVELSNWPKAA</sequence>
<comment type="pathway">
    <text evidence="4">Amino-acid biosynthesis; L-methionine biosynthesis via salvage pathway; L-methionine from S-methyl-5-thio-alpha-D-ribose 1-phosphate: step 4/6.</text>
</comment>
<evidence type="ECO:0000256" key="1">
    <source>
        <dbReference type="ARBA" id="ARBA00022605"/>
    </source>
</evidence>
<dbReference type="SUPFAM" id="SSF56784">
    <property type="entry name" value="HAD-like"/>
    <property type="match status" value="1"/>
</dbReference>
<comment type="catalytic activity">
    <reaction evidence="4">
        <text>5-methylsulfanyl-2,3-dioxopentyl phosphate + H2O = 1,2-dihydroxy-5-(methylsulfanyl)pent-1-en-3-one + phosphate</text>
        <dbReference type="Rhea" id="RHEA:21700"/>
        <dbReference type="ChEBI" id="CHEBI:15377"/>
        <dbReference type="ChEBI" id="CHEBI:43474"/>
        <dbReference type="ChEBI" id="CHEBI:49252"/>
        <dbReference type="ChEBI" id="CHEBI:58828"/>
        <dbReference type="EC" id="3.1.3.77"/>
    </reaction>
</comment>
<keyword evidence="2 4" id="KW-0378">Hydrolase</keyword>
<dbReference type="SFLD" id="SFLDG01129">
    <property type="entry name" value="C1.5:_HAD__Beta-PGM__Phosphata"/>
    <property type="match status" value="1"/>
</dbReference>
<dbReference type="GO" id="GO:0019509">
    <property type="term" value="P:L-methionine salvage from methylthioadenosine"/>
    <property type="evidence" value="ECO:0007669"/>
    <property type="project" value="UniProtKB-UniRule"/>
</dbReference>
<comment type="cofactor">
    <cofactor evidence="4">
        <name>Mg(2+)</name>
        <dbReference type="ChEBI" id="CHEBI:18420"/>
    </cofactor>
    <text evidence="4">Binds 1 Mg(2+) ion per subunit.</text>
</comment>
<dbReference type="PANTHER" id="PTHR20371">
    <property type="entry name" value="ENOLASE-PHOSPHATASE E1"/>
    <property type="match status" value="1"/>
</dbReference>
<dbReference type="GO" id="GO:0043874">
    <property type="term" value="F:acireductone synthase activity"/>
    <property type="evidence" value="ECO:0007669"/>
    <property type="project" value="UniProtKB-EC"/>
</dbReference>
<evidence type="ECO:0000313" key="6">
    <source>
        <dbReference type="Proteomes" id="UP000553963"/>
    </source>
</evidence>
<dbReference type="RefSeq" id="WP_183397013.1">
    <property type="nucleotide sequence ID" value="NZ_JACIDS010000001.1"/>
</dbReference>
<name>A0A840AJZ5_9HYPH</name>
<keyword evidence="1 4" id="KW-0028">Amino-acid biosynthesis</keyword>
<dbReference type="InterPro" id="IPR036412">
    <property type="entry name" value="HAD-like_sf"/>
</dbReference>
<dbReference type="SFLD" id="SFLDS00003">
    <property type="entry name" value="Haloacid_Dehalogenase"/>
    <property type="match status" value="1"/>
</dbReference>
<evidence type="ECO:0000256" key="3">
    <source>
        <dbReference type="ARBA" id="ARBA00023167"/>
    </source>
</evidence>